<name>Q9GRY7_CAEEL</name>
<feature type="transmembrane region" description="Helical" evidence="1">
    <location>
        <begin position="194"/>
        <end position="216"/>
    </location>
</feature>
<dbReference type="AGR" id="WB:WBGene00005351"/>
<keyword evidence="2" id="KW-0675">Receptor</keyword>
<dbReference type="PANTHER" id="PTHR22941">
    <property type="entry name" value="SERPENTINE RECEPTOR"/>
    <property type="match status" value="1"/>
</dbReference>
<feature type="transmembrane region" description="Helical" evidence="1">
    <location>
        <begin position="18"/>
        <end position="38"/>
    </location>
</feature>
<dbReference type="PaxDb" id="6239-Y59A8B.4"/>
<dbReference type="RefSeq" id="NP_507523.1">
    <property type="nucleotide sequence ID" value="NM_075122.1"/>
</dbReference>
<dbReference type="PANTHER" id="PTHR22941:SF27">
    <property type="entry name" value="SERPENTINE RECEPTOR, CLASS H"/>
    <property type="match status" value="1"/>
</dbReference>
<dbReference type="InterPro" id="IPR019422">
    <property type="entry name" value="7TM_GPCR_serpentine_rcpt_Srh"/>
</dbReference>
<protein>
    <submittedName>
        <fullName evidence="2">Serpentine Receptor, class H</fullName>
    </submittedName>
</protein>
<dbReference type="AlphaFoldDB" id="Q9GRY7"/>
<dbReference type="OrthoDB" id="5855319at2759"/>
<dbReference type="HOGENOM" id="CLU_042960_1_1_1"/>
<feature type="transmembrane region" description="Helical" evidence="1">
    <location>
        <begin position="277"/>
        <end position="296"/>
    </location>
</feature>
<dbReference type="Pfam" id="PF10318">
    <property type="entry name" value="7TM_GPCR_Srh"/>
    <property type="match status" value="1"/>
</dbReference>
<dbReference type="PhylomeDB" id="Q9GRY7"/>
<keyword evidence="1" id="KW-0472">Membrane</keyword>
<dbReference type="eggNOG" id="ENOG502TG9Y">
    <property type="taxonomic scope" value="Eukaryota"/>
</dbReference>
<keyword evidence="1" id="KW-0812">Transmembrane</keyword>
<sequence>MCLWRNSTYELDTFAPSVLHPIAMIEIPIHLLASYIVIFKTPPTMTSVKWMMVFMHFCSAFLDLFLSALSTQYYLVPVFGGYMRGILTDLGVSSIIQGHMFIVSICVAGVSILGFFESRYNAIVKRNRGSIFKTKGRLLYIVLHYTYAFCFTLPLLFYPLDQEEGRRFVKEALPCVPHSIIDHPDFYLFIDKPYILAIYYGMTATVFEIEAIYYFTRTALYLSSNKAKSQRTYKLQVQFFIALTFQIMIPLCVLILPIVYLITAFITKHFDQIANNIALNFLALHGLTSSTVMLIVHKPYREAVINIFRLRYICNRKPAISVSEQSIMAVSSVVVIQRVSRVSHRI</sequence>
<feature type="transmembrane region" description="Helical" evidence="1">
    <location>
        <begin position="95"/>
        <end position="116"/>
    </location>
</feature>
<proteinExistence type="predicted"/>
<dbReference type="EMBL" id="BX284605">
    <property type="protein sequence ID" value="CAC14412.1"/>
    <property type="molecule type" value="Genomic_DNA"/>
</dbReference>
<gene>
    <name evidence="2 4" type="primary">srh-134</name>
    <name evidence="2" type="ORF">CELE_Y59A8B.4</name>
    <name evidence="4" type="ORF">Y59A8B.4</name>
</gene>
<evidence type="ECO:0000313" key="2">
    <source>
        <dbReference type="EMBL" id="CAC14412.1"/>
    </source>
</evidence>
<evidence type="ECO:0000313" key="4">
    <source>
        <dbReference type="WormBase" id="Y59A8B.4"/>
    </source>
</evidence>
<feature type="transmembrane region" description="Helical" evidence="1">
    <location>
        <begin position="237"/>
        <end position="265"/>
    </location>
</feature>
<accession>Q9GRY7</accession>
<dbReference type="GeneID" id="190392"/>
<dbReference type="SUPFAM" id="SSF81321">
    <property type="entry name" value="Family A G protein-coupled receptor-like"/>
    <property type="match status" value="1"/>
</dbReference>
<feature type="transmembrane region" description="Helical" evidence="1">
    <location>
        <begin position="137"/>
        <end position="158"/>
    </location>
</feature>
<keyword evidence="1" id="KW-1133">Transmembrane helix</keyword>
<evidence type="ECO:0000313" key="3">
    <source>
        <dbReference type="Proteomes" id="UP000001940"/>
    </source>
</evidence>
<dbReference type="CTD" id="190392"/>
<reference evidence="2 3" key="1">
    <citation type="journal article" date="1998" name="Science">
        <title>Genome sequence of the nematode C. elegans: a platform for investigating biology.</title>
        <authorList>
            <consortium name="The C. elegans sequencing consortium"/>
            <person name="Sulson J.E."/>
            <person name="Waterston R."/>
        </authorList>
    </citation>
    <scope>NUCLEOTIDE SEQUENCE [LARGE SCALE GENOMIC DNA]</scope>
    <source>
        <strain evidence="2 3">Bristol N2</strain>
    </source>
</reference>
<dbReference type="Proteomes" id="UP000001940">
    <property type="component" value="Chromosome V"/>
</dbReference>
<feature type="transmembrane region" description="Helical" evidence="1">
    <location>
        <begin position="50"/>
        <end position="75"/>
    </location>
</feature>
<keyword evidence="3" id="KW-1185">Reference proteome</keyword>
<dbReference type="UCSC" id="Y59A8B.4">
    <property type="organism name" value="c. elegans"/>
</dbReference>
<dbReference type="InterPro" id="IPR053220">
    <property type="entry name" value="Nematode_rcpt-like_serp_H"/>
</dbReference>
<dbReference type="WormBase" id="Y59A8B.4">
    <property type="protein sequence ID" value="CE26214"/>
    <property type="gene ID" value="WBGene00005351"/>
    <property type="gene designation" value="srh-134"/>
</dbReference>
<dbReference type="KEGG" id="cel:CELE_Y59A8B.4"/>
<evidence type="ECO:0000256" key="1">
    <source>
        <dbReference type="SAM" id="Phobius"/>
    </source>
</evidence>
<organism evidence="2 3">
    <name type="scientific">Caenorhabditis elegans</name>
    <dbReference type="NCBI Taxonomy" id="6239"/>
    <lineage>
        <taxon>Eukaryota</taxon>
        <taxon>Metazoa</taxon>
        <taxon>Ecdysozoa</taxon>
        <taxon>Nematoda</taxon>
        <taxon>Chromadorea</taxon>
        <taxon>Rhabditida</taxon>
        <taxon>Rhabditina</taxon>
        <taxon>Rhabditomorpha</taxon>
        <taxon>Rhabditoidea</taxon>
        <taxon>Rhabditidae</taxon>
        <taxon>Peloderinae</taxon>
        <taxon>Caenorhabditis</taxon>
    </lineage>
</organism>
<dbReference type="InParanoid" id="Q9GRY7"/>
<dbReference type="FunCoup" id="Q9GRY7">
    <property type="interactions" value="12"/>
</dbReference>